<comment type="caution">
    <text evidence="1">The sequence shown here is derived from an EMBL/GenBank/DDBJ whole genome shotgun (WGS) entry which is preliminary data.</text>
</comment>
<dbReference type="RefSeq" id="WP_376810948.1">
    <property type="nucleotide sequence ID" value="NZ_JBHSBV010000003.1"/>
</dbReference>
<keyword evidence="2" id="KW-1185">Reference proteome</keyword>
<proteinExistence type="predicted"/>
<gene>
    <name evidence="1" type="ORF">ACFOY1_08850</name>
</gene>
<name>A0ABV8NVR5_9BURK</name>
<protein>
    <submittedName>
        <fullName evidence="1">Uncharacterized protein</fullName>
    </submittedName>
</protein>
<evidence type="ECO:0000313" key="1">
    <source>
        <dbReference type="EMBL" id="MFC4201060.1"/>
    </source>
</evidence>
<reference evidence="2" key="1">
    <citation type="journal article" date="2019" name="Int. J. Syst. Evol. Microbiol.">
        <title>The Global Catalogue of Microorganisms (GCM) 10K type strain sequencing project: providing services to taxonomists for standard genome sequencing and annotation.</title>
        <authorList>
            <consortium name="The Broad Institute Genomics Platform"/>
            <consortium name="The Broad Institute Genome Sequencing Center for Infectious Disease"/>
            <person name="Wu L."/>
            <person name="Ma J."/>
        </authorList>
    </citation>
    <scope>NUCLEOTIDE SEQUENCE [LARGE SCALE GENOMIC DNA]</scope>
    <source>
        <strain evidence="2">LMG 24813</strain>
    </source>
</reference>
<dbReference type="EMBL" id="JBHSBV010000003">
    <property type="protein sequence ID" value="MFC4201060.1"/>
    <property type="molecule type" value="Genomic_DNA"/>
</dbReference>
<dbReference type="Proteomes" id="UP001595848">
    <property type="component" value="Unassembled WGS sequence"/>
</dbReference>
<organism evidence="1 2">
    <name type="scientific">Candidimonas humi</name>
    <dbReference type="NCBI Taxonomy" id="683355"/>
    <lineage>
        <taxon>Bacteria</taxon>
        <taxon>Pseudomonadati</taxon>
        <taxon>Pseudomonadota</taxon>
        <taxon>Betaproteobacteria</taxon>
        <taxon>Burkholderiales</taxon>
        <taxon>Alcaligenaceae</taxon>
        <taxon>Candidimonas</taxon>
    </lineage>
</organism>
<sequence>MAQDASEAVAFRLISKVQETCRKILAFPEGQPARPQIAPRLLAPAGSASDR</sequence>
<accession>A0ABV8NVR5</accession>
<evidence type="ECO:0000313" key="2">
    <source>
        <dbReference type="Proteomes" id="UP001595848"/>
    </source>
</evidence>